<organism evidence="1 2">
    <name type="scientific">Candidatus Berkelbacteria bacterium RIFOXYA2_FULL_43_10</name>
    <dbReference type="NCBI Taxonomy" id="1797472"/>
    <lineage>
        <taxon>Bacteria</taxon>
        <taxon>Candidatus Berkelbacteria</taxon>
    </lineage>
</organism>
<dbReference type="GO" id="GO:0000272">
    <property type="term" value="P:polysaccharide catabolic process"/>
    <property type="evidence" value="ECO:0007669"/>
    <property type="project" value="InterPro"/>
</dbReference>
<evidence type="ECO:0000313" key="1">
    <source>
        <dbReference type="EMBL" id="OGD65652.1"/>
    </source>
</evidence>
<dbReference type="PROSITE" id="PS51257">
    <property type="entry name" value="PROKAR_LIPOPROTEIN"/>
    <property type="match status" value="1"/>
</dbReference>
<dbReference type="CDD" id="cd14254">
    <property type="entry name" value="Dockerin_II"/>
    <property type="match status" value="1"/>
</dbReference>
<dbReference type="InterPro" id="IPR036439">
    <property type="entry name" value="Dockerin_dom_sf"/>
</dbReference>
<accession>A0A1F5EE10</accession>
<proteinExistence type="predicted"/>
<dbReference type="SUPFAM" id="SSF63446">
    <property type="entry name" value="Type I dockerin domain"/>
    <property type="match status" value="1"/>
</dbReference>
<dbReference type="Proteomes" id="UP000178583">
    <property type="component" value="Unassembled WGS sequence"/>
</dbReference>
<protein>
    <recommendedName>
        <fullName evidence="3">Dockerin domain-containing protein</fullName>
    </recommendedName>
</protein>
<comment type="caution">
    <text evidence="1">The sequence shown here is derived from an EMBL/GenBank/DDBJ whole genome shotgun (WGS) entry which is preliminary data.</text>
</comment>
<reference evidence="1 2" key="1">
    <citation type="journal article" date="2016" name="Nat. Commun.">
        <title>Thousands of microbial genomes shed light on interconnected biogeochemical processes in an aquifer system.</title>
        <authorList>
            <person name="Anantharaman K."/>
            <person name="Brown C.T."/>
            <person name="Hug L.A."/>
            <person name="Sharon I."/>
            <person name="Castelle C.J."/>
            <person name="Probst A.J."/>
            <person name="Thomas B.C."/>
            <person name="Singh A."/>
            <person name="Wilkins M.J."/>
            <person name="Karaoz U."/>
            <person name="Brodie E.L."/>
            <person name="Williams K.H."/>
            <person name="Hubbard S.S."/>
            <person name="Banfield J.F."/>
        </authorList>
    </citation>
    <scope>NUCLEOTIDE SEQUENCE [LARGE SCALE GENOMIC DNA]</scope>
</reference>
<name>A0A1F5EE10_9BACT</name>
<dbReference type="Gene3D" id="1.10.1330.10">
    <property type="entry name" value="Dockerin domain"/>
    <property type="match status" value="2"/>
</dbReference>
<sequence>MGTSRTPPSSYDVTFANQATASCYRYTPYVFFGNYNVWNLFYNTYDFDTVSSGITGVNDTSLYSLTTYSGSISLGGGKQSDHRAYYGSALLADLGATSWSLTFAPGIGSGDYYINYNNADGATISSKKISIARYKMSDINGDGGINIADLAIFAEHWGVSNPGNRMTDFNGDNVVNIADLAIFAENWGR</sequence>
<evidence type="ECO:0000313" key="2">
    <source>
        <dbReference type="Proteomes" id="UP000178583"/>
    </source>
</evidence>
<dbReference type="InterPro" id="IPR002105">
    <property type="entry name" value="Dockerin_1_rpt"/>
</dbReference>
<evidence type="ECO:0008006" key="3">
    <source>
        <dbReference type="Google" id="ProtNLM"/>
    </source>
</evidence>
<dbReference type="Pfam" id="PF00404">
    <property type="entry name" value="Dockerin_1"/>
    <property type="match status" value="1"/>
</dbReference>
<gene>
    <name evidence="1" type="ORF">A2215_01200</name>
</gene>
<dbReference type="EMBL" id="MEZY01000008">
    <property type="protein sequence ID" value="OGD65652.1"/>
    <property type="molecule type" value="Genomic_DNA"/>
</dbReference>
<dbReference type="GO" id="GO:0004553">
    <property type="term" value="F:hydrolase activity, hydrolyzing O-glycosyl compounds"/>
    <property type="evidence" value="ECO:0007669"/>
    <property type="project" value="InterPro"/>
</dbReference>
<dbReference type="AlphaFoldDB" id="A0A1F5EE10"/>